<keyword evidence="1" id="KW-0732">Signal</keyword>
<feature type="chain" id="PRO_5005894577" evidence="1">
    <location>
        <begin position="21"/>
        <end position="136"/>
    </location>
</feature>
<reference evidence="3" key="1">
    <citation type="submission" date="2017-02" db="UniProtKB">
        <authorList>
            <consortium name="WormBaseParasite"/>
        </authorList>
    </citation>
    <scope>IDENTIFICATION</scope>
</reference>
<name>A0A0N5BN84_STREA</name>
<dbReference type="InterPro" id="IPR045860">
    <property type="entry name" value="Snake_toxin-like_sf"/>
</dbReference>
<feature type="signal peptide" evidence="1">
    <location>
        <begin position="1"/>
        <end position="20"/>
    </location>
</feature>
<proteinExistence type="predicted"/>
<evidence type="ECO:0000313" key="2">
    <source>
        <dbReference type="Proteomes" id="UP000046392"/>
    </source>
</evidence>
<sequence>MKLFIISVTFLTLFVTSLEGLKCHGLVKNFGNYSKFHTDTGEVCTSLSQYCFSVNGIVDTVKNVYIAGCDELLTEPDFKNLQLKCTGNTTININTASNKYAFTCCGNDMCNSSYTSKISLGFLCIIAISFFMNFKM</sequence>
<organism evidence="2 3">
    <name type="scientific">Strongyloides papillosus</name>
    <name type="common">Intestinal threadworm</name>
    <dbReference type="NCBI Taxonomy" id="174720"/>
    <lineage>
        <taxon>Eukaryota</taxon>
        <taxon>Metazoa</taxon>
        <taxon>Ecdysozoa</taxon>
        <taxon>Nematoda</taxon>
        <taxon>Chromadorea</taxon>
        <taxon>Rhabditida</taxon>
        <taxon>Tylenchina</taxon>
        <taxon>Panagrolaimomorpha</taxon>
        <taxon>Strongyloidoidea</taxon>
        <taxon>Strongyloididae</taxon>
        <taxon>Strongyloides</taxon>
    </lineage>
</organism>
<dbReference type="Proteomes" id="UP000046392">
    <property type="component" value="Unplaced"/>
</dbReference>
<evidence type="ECO:0000313" key="3">
    <source>
        <dbReference type="WBParaSite" id="SPAL_0000736300.1"/>
    </source>
</evidence>
<dbReference type="AlphaFoldDB" id="A0A0N5BN84"/>
<keyword evidence="2" id="KW-1185">Reference proteome</keyword>
<dbReference type="SUPFAM" id="SSF57302">
    <property type="entry name" value="Snake toxin-like"/>
    <property type="match status" value="1"/>
</dbReference>
<dbReference type="WBParaSite" id="SPAL_0000736300.1">
    <property type="protein sequence ID" value="SPAL_0000736300.1"/>
    <property type="gene ID" value="SPAL_0000736300"/>
</dbReference>
<accession>A0A0N5BN84</accession>
<evidence type="ECO:0000256" key="1">
    <source>
        <dbReference type="SAM" id="SignalP"/>
    </source>
</evidence>
<protein>
    <submittedName>
        <fullName evidence="3">Activin_recp domain-containing protein</fullName>
    </submittedName>
</protein>